<protein>
    <submittedName>
        <fullName evidence="1">Uncharacterized protein</fullName>
    </submittedName>
</protein>
<dbReference type="EMBL" id="JABAYA010000042">
    <property type="protein sequence ID" value="KAF7728195.1"/>
    <property type="molecule type" value="Genomic_DNA"/>
</dbReference>
<dbReference type="Proteomes" id="UP000605846">
    <property type="component" value="Unassembled WGS sequence"/>
</dbReference>
<sequence length="190" mass="21785">MKPVAEPVEPWMRCNLKLENTFRKCEEQQQVGELMAGDNRLVASIEQKTSHPQLKLPSADQVRASGRPPKVGRKTVLPEDCPICGLVQSQEHLLWPWPCKQPFWQRLVNLFLVSPSHLTSASIFTVDPQPLVMQEYASIDFLTFLACVRSTIWRSYWALVFDNTPFHPAQVINKAVLLLRRLKAENKCIH</sequence>
<evidence type="ECO:0000313" key="2">
    <source>
        <dbReference type="Proteomes" id="UP000605846"/>
    </source>
</evidence>
<dbReference type="AlphaFoldDB" id="A0A8H7EUJ3"/>
<name>A0A8H7EUJ3_9FUNG</name>
<comment type="caution">
    <text evidence="1">The sequence shown here is derived from an EMBL/GenBank/DDBJ whole genome shotgun (WGS) entry which is preliminary data.</text>
</comment>
<keyword evidence="2" id="KW-1185">Reference proteome</keyword>
<proteinExistence type="predicted"/>
<dbReference type="OrthoDB" id="2288126at2759"/>
<gene>
    <name evidence="1" type="ORF">EC973_006589</name>
</gene>
<organism evidence="1 2">
    <name type="scientific">Apophysomyces ossiformis</name>
    <dbReference type="NCBI Taxonomy" id="679940"/>
    <lineage>
        <taxon>Eukaryota</taxon>
        <taxon>Fungi</taxon>
        <taxon>Fungi incertae sedis</taxon>
        <taxon>Mucoromycota</taxon>
        <taxon>Mucoromycotina</taxon>
        <taxon>Mucoromycetes</taxon>
        <taxon>Mucorales</taxon>
        <taxon>Mucorineae</taxon>
        <taxon>Mucoraceae</taxon>
        <taxon>Apophysomyces</taxon>
    </lineage>
</organism>
<evidence type="ECO:0000313" key="1">
    <source>
        <dbReference type="EMBL" id="KAF7728195.1"/>
    </source>
</evidence>
<accession>A0A8H7EUJ3</accession>
<reference evidence="1" key="1">
    <citation type="submission" date="2020-01" db="EMBL/GenBank/DDBJ databases">
        <title>Genome Sequencing of Three Apophysomyces-Like Fungal Strains Confirms a Novel Fungal Genus in the Mucoromycota with divergent Burkholderia-like Endosymbiotic Bacteria.</title>
        <authorList>
            <person name="Stajich J.E."/>
            <person name="Macias A.M."/>
            <person name="Carter-House D."/>
            <person name="Lovett B."/>
            <person name="Kasson L.R."/>
            <person name="Berry K."/>
            <person name="Grigoriev I."/>
            <person name="Chang Y."/>
            <person name="Spatafora J."/>
            <person name="Kasson M.T."/>
        </authorList>
    </citation>
    <scope>NUCLEOTIDE SEQUENCE</scope>
    <source>
        <strain evidence="1">NRRL A-21654</strain>
    </source>
</reference>